<comment type="caution">
    <text evidence="4">The sequence shown here is derived from an EMBL/GenBank/DDBJ whole genome shotgun (WGS) entry which is preliminary data.</text>
</comment>
<accession>A0A9W8AW18</accession>
<dbReference type="Proteomes" id="UP001150925">
    <property type="component" value="Unassembled WGS sequence"/>
</dbReference>
<dbReference type="OrthoDB" id="58529at2759"/>
<evidence type="ECO:0000256" key="2">
    <source>
        <dbReference type="SAM" id="MobiDB-lite"/>
    </source>
</evidence>
<dbReference type="Gene3D" id="2.40.128.20">
    <property type="match status" value="1"/>
</dbReference>
<evidence type="ECO:0000259" key="3">
    <source>
        <dbReference type="Pfam" id="PF08768"/>
    </source>
</evidence>
<feature type="region of interest" description="Disordered" evidence="2">
    <location>
        <begin position="85"/>
        <end position="123"/>
    </location>
</feature>
<keyword evidence="5" id="KW-1185">Reference proteome</keyword>
<dbReference type="EMBL" id="JANBPY010000233">
    <property type="protein sequence ID" value="KAJ1968090.1"/>
    <property type="molecule type" value="Genomic_DNA"/>
</dbReference>
<feature type="compositionally biased region" description="Basic and acidic residues" evidence="2">
    <location>
        <begin position="85"/>
        <end position="110"/>
    </location>
</feature>
<evidence type="ECO:0000256" key="1">
    <source>
        <dbReference type="ARBA" id="ARBA00036993"/>
    </source>
</evidence>
<organism evidence="4 5">
    <name type="scientific">Dispira parvispora</name>
    <dbReference type="NCBI Taxonomy" id="1520584"/>
    <lineage>
        <taxon>Eukaryota</taxon>
        <taxon>Fungi</taxon>
        <taxon>Fungi incertae sedis</taxon>
        <taxon>Zoopagomycota</taxon>
        <taxon>Kickxellomycotina</taxon>
        <taxon>Dimargaritomycetes</taxon>
        <taxon>Dimargaritales</taxon>
        <taxon>Dimargaritaceae</taxon>
        <taxon>Dispira</taxon>
    </lineage>
</organism>
<evidence type="ECO:0000313" key="5">
    <source>
        <dbReference type="Proteomes" id="UP001150925"/>
    </source>
</evidence>
<protein>
    <recommendedName>
        <fullName evidence="3">THAP4-like heme-binding domain-containing protein</fullName>
    </recommendedName>
</protein>
<sequence length="291" mass="33355">MNRIQRTAETLPPTLRPLAPLVGTWRGTGTIIHRNVAYIEELVIDPSFFQDKPIMAITQKTYYEDTGNPMHTETGYIRAPVLQMESDKSPVKAEHEQESSTTTHRDDSRRTSSARSSTTNLQSLAHSVEPVKLEHWLPPSVQMSAYTRWNLARNYVHLYNLPENENQTDTHYVRTSVNPDHYYTEMTMAYPFGIATVEAGWVTPLHSEGHHTLLWDTWCYPSESDTKAEQPWVVTGIARSATAKKPRTSAFRRILRISQGNTLHYEFYLQTDATSDLILHLQAELRRVDNS</sequence>
<name>A0A9W8AW18_9FUNG</name>
<dbReference type="SUPFAM" id="SSF50814">
    <property type="entry name" value="Lipocalins"/>
    <property type="match status" value="1"/>
</dbReference>
<reference evidence="4" key="1">
    <citation type="submission" date="2022-07" db="EMBL/GenBank/DDBJ databases">
        <title>Phylogenomic reconstructions and comparative analyses of Kickxellomycotina fungi.</title>
        <authorList>
            <person name="Reynolds N.K."/>
            <person name="Stajich J.E."/>
            <person name="Barry K."/>
            <person name="Grigoriev I.V."/>
            <person name="Crous P."/>
            <person name="Smith M.E."/>
        </authorList>
    </citation>
    <scope>NUCLEOTIDE SEQUENCE</scope>
    <source>
        <strain evidence="4">RSA 1196</strain>
    </source>
</reference>
<dbReference type="InterPro" id="IPR014878">
    <property type="entry name" value="THAP4-like_heme-bd"/>
</dbReference>
<dbReference type="PANTHER" id="PTHR15854:SF4">
    <property type="entry name" value="PEROXYNITRITE ISOMERASE THAP4"/>
    <property type="match status" value="1"/>
</dbReference>
<dbReference type="AlphaFoldDB" id="A0A9W8AW18"/>
<gene>
    <name evidence="4" type="ORF">IWQ62_001455</name>
</gene>
<feature type="domain" description="THAP4-like heme-binding" evidence="3">
    <location>
        <begin position="15"/>
        <end position="86"/>
    </location>
</feature>
<dbReference type="InterPro" id="IPR045165">
    <property type="entry name" value="Nitrobindin"/>
</dbReference>
<dbReference type="InterPro" id="IPR012674">
    <property type="entry name" value="Calycin"/>
</dbReference>
<comment type="catalytic activity">
    <reaction evidence="1">
        <text>peroxynitrite = nitrate</text>
        <dbReference type="Rhea" id="RHEA:63116"/>
        <dbReference type="ChEBI" id="CHEBI:17632"/>
        <dbReference type="ChEBI" id="CHEBI:25941"/>
    </reaction>
    <physiologicalReaction direction="left-to-right" evidence="1">
        <dbReference type="Rhea" id="RHEA:63117"/>
    </physiologicalReaction>
</comment>
<dbReference type="Pfam" id="PF08768">
    <property type="entry name" value="THAP4_heme-bd"/>
    <property type="match status" value="2"/>
</dbReference>
<evidence type="ECO:0000313" key="4">
    <source>
        <dbReference type="EMBL" id="KAJ1968090.1"/>
    </source>
</evidence>
<feature type="domain" description="THAP4-like heme-binding" evidence="3">
    <location>
        <begin position="164"/>
        <end position="287"/>
    </location>
</feature>
<proteinExistence type="predicted"/>
<dbReference type="PANTHER" id="PTHR15854">
    <property type="entry name" value="THAP4 PROTEIN"/>
    <property type="match status" value="1"/>
</dbReference>